<accession>A0ABV5Z864</accession>
<organism evidence="2 3">
    <name type="scientific">Balneatrix alpica</name>
    <dbReference type="NCBI Taxonomy" id="75684"/>
    <lineage>
        <taxon>Bacteria</taxon>
        <taxon>Pseudomonadati</taxon>
        <taxon>Pseudomonadota</taxon>
        <taxon>Gammaproteobacteria</taxon>
        <taxon>Oceanospirillales</taxon>
        <taxon>Balneatrichaceae</taxon>
        <taxon>Balneatrix</taxon>
    </lineage>
</organism>
<evidence type="ECO:0008006" key="4">
    <source>
        <dbReference type="Google" id="ProtNLM"/>
    </source>
</evidence>
<evidence type="ECO:0000313" key="2">
    <source>
        <dbReference type="EMBL" id="MFB9885473.1"/>
    </source>
</evidence>
<name>A0ABV5Z864_9GAMM</name>
<keyword evidence="3" id="KW-1185">Reference proteome</keyword>
<reference evidence="2 3" key="1">
    <citation type="submission" date="2024-09" db="EMBL/GenBank/DDBJ databases">
        <authorList>
            <person name="Sun Q."/>
            <person name="Mori K."/>
        </authorList>
    </citation>
    <scope>NUCLEOTIDE SEQUENCE [LARGE SCALE GENOMIC DNA]</scope>
    <source>
        <strain evidence="2 3">ATCC 51285</strain>
    </source>
</reference>
<comment type="caution">
    <text evidence="2">The sequence shown here is derived from an EMBL/GenBank/DDBJ whole genome shotgun (WGS) entry which is preliminary data.</text>
</comment>
<proteinExistence type="predicted"/>
<evidence type="ECO:0000256" key="1">
    <source>
        <dbReference type="SAM" id="Phobius"/>
    </source>
</evidence>
<keyword evidence="1" id="KW-0472">Membrane</keyword>
<gene>
    <name evidence="2" type="ORF">ACFFLH_03500</name>
</gene>
<dbReference type="EMBL" id="JBHLZN010000001">
    <property type="protein sequence ID" value="MFB9885473.1"/>
    <property type="molecule type" value="Genomic_DNA"/>
</dbReference>
<evidence type="ECO:0000313" key="3">
    <source>
        <dbReference type="Proteomes" id="UP001589628"/>
    </source>
</evidence>
<keyword evidence="1" id="KW-0812">Transmembrane</keyword>
<dbReference type="RefSeq" id="WP_155888998.1">
    <property type="nucleotide sequence ID" value="NZ_JBHLZN010000001.1"/>
</dbReference>
<keyword evidence="1" id="KW-1133">Transmembrane helix</keyword>
<sequence length="256" mass="28790">MPVPARYHQPELIEMLAQGYVLGQQSLRVRHRVQRLRGQISALDDAIWQWELQLLPLAKQVAQPSQILPSARQQARFYRWQQQLQPGKAAQATGEEPSVQPRKATSAQQGWRALALVACLAVVMLAVGWWQWPQQQMVTPHYLASMSDHQGRQQLLVSSTRFAPGQAHLQLNLADGQNWPEAALELWADLGPEAAQRYVMLGKPSASNPDWPLDKARWLAVTQAQALLLVEAGKSAAEPANWLSRGPCWQLRPWQS</sequence>
<protein>
    <recommendedName>
        <fullName evidence="4">Anti-sigma factor</fullName>
    </recommendedName>
</protein>
<dbReference type="Proteomes" id="UP001589628">
    <property type="component" value="Unassembled WGS sequence"/>
</dbReference>
<feature type="transmembrane region" description="Helical" evidence="1">
    <location>
        <begin position="111"/>
        <end position="132"/>
    </location>
</feature>